<dbReference type="Gene3D" id="1.10.287.470">
    <property type="entry name" value="Helix hairpin bin"/>
    <property type="match status" value="2"/>
</dbReference>
<dbReference type="PANTHER" id="PTHR32347:SF29">
    <property type="entry name" value="UPF0194 MEMBRANE PROTEIN YBHG"/>
    <property type="match status" value="1"/>
</dbReference>
<dbReference type="Gene3D" id="2.40.30.170">
    <property type="match status" value="1"/>
</dbReference>
<dbReference type="Pfam" id="PF25881">
    <property type="entry name" value="HH_YBHG"/>
    <property type="match status" value="1"/>
</dbReference>
<protein>
    <recommendedName>
        <fullName evidence="5">YbhG-like alpha-helical hairpin domain-containing protein</fullName>
    </recommendedName>
</protein>
<organism evidence="6 7">
    <name type="scientific">Aeromonas dhakensis</name>
    <dbReference type="NCBI Taxonomy" id="196024"/>
    <lineage>
        <taxon>Bacteria</taxon>
        <taxon>Pseudomonadati</taxon>
        <taxon>Pseudomonadota</taxon>
        <taxon>Gammaproteobacteria</taxon>
        <taxon>Aeromonadales</taxon>
        <taxon>Aeromonadaceae</taxon>
        <taxon>Aeromonas</taxon>
    </lineage>
</organism>
<dbReference type="SUPFAM" id="SSF111369">
    <property type="entry name" value="HlyD-like secretion proteins"/>
    <property type="match status" value="3"/>
</dbReference>
<dbReference type="EMBL" id="AGWR01000039">
    <property type="protein sequence ID" value="EKB26121.1"/>
    <property type="molecule type" value="Genomic_DNA"/>
</dbReference>
<dbReference type="HOGENOM" id="CLU_018816_6_5_6"/>
<accession>K1J6R9</accession>
<dbReference type="AlphaFoldDB" id="K1J6R9"/>
<dbReference type="InterPro" id="IPR059052">
    <property type="entry name" value="HH_YbhG-like"/>
</dbReference>
<feature type="region of interest" description="Disordered" evidence="4">
    <location>
        <begin position="1"/>
        <end position="24"/>
    </location>
</feature>
<keyword evidence="7" id="KW-1185">Reference proteome</keyword>
<gene>
    <name evidence="6" type="ORF">HMPREF1171_03980</name>
</gene>
<dbReference type="PANTHER" id="PTHR32347">
    <property type="entry name" value="EFFLUX SYSTEM COMPONENT YKNX-RELATED"/>
    <property type="match status" value="1"/>
</dbReference>
<evidence type="ECO:0000259" key="5">
    <source>
        <dbReference type="Pfam" id="PF25881"/>
    </source>
</evidence>
<evidence type="ECO:0000256" key="1">
    <source>
        <dbReference type="ARBA" id="ARBA00004196"/>
    </source>
</evidence>
<dbReference type="Gene3D" id="2.40.50.100">
    <property type="match status" value="1"/>
</dbReference>
<dbReference type="Proteomes" id="UP000005149">
    <property type="component" value="Unassembled WGS sequence"/>
</dbReference>
<name>K1J6R9_9GAMM</name>
<evidence type="ECO:0000256" key="4">
    <source>
        <dbReference type="SAM" id="MobiDB-lite"/>
    </source>
</evidence>
<sequence length="351" mass="37594">MKSNSEYADGTGSPSAGHHWPSPTAKGVSTLRHCLLPLALTGLLSACQPQAPATALGTLERDRVLLTATAGEIIRALPVAEGSQVQEGTLLARLDDRRQQAVLAQARAREAQARAALARLTNGERPEDIAAARASLDKAQAAVRESERNFERVDRLVRQKLVSPADLDKARAQRDSALAEQDGARQQLDKLTRGVRREDIDEAQAALQAATAEVALAERELADLSIVATRSGRLDSLPYHLGERVAVGAVLAAIQADQAPYARVYVPEPSLAGYRVGQPVRVQVDGVAEPFTGRLRWISKEPAFTPYYALNERDRARLVYLAEIDLPAAAQDLPSGLPLQAEPAGAGAGHE</sequence>
<evidence type="ECO:0000256" key="3">
    <source>
        <dbReference type="SAM" id="Coils"/>
    </source>
</evidence>
<keyword evidence="2 3" id="KW-0175">Coiled coil</keyword>
<comment type="caution">
    <text evidence="6">The sequence shown here is derived from an EMBL/GenBank/DDBJ whole genome shotgun (WGS) entry which is preliminary data.</text>
</comment>
<dbReference type="PATRIC" id="fig|1073377.4.peg.4041"/>
<dbReference type="GO" id="GO:0030313">
    <property type="term" value="C:cell envelope"/>
    <property type="evidence" value="ECO:0007669"/>
    <property type="project" value="UniProtKB-SubCell"/>
</dbReference>
<proteinExistence type="predicted"/>
<reference evidence="6 7" key="1">
    <citation type="submission" date="2012-06" db="EMBL/GenBank/DDBJ databases">
        <title>The Genome Sequence of Aeromonas hydrophila SSU.</title>
        <authorList>
            <consortium name="The Broad Institute Genome Sequencing Platform"/>
            <person name="Earl A."/>
            <person name="Ward D."/>
            <person name="Feldgarden M."/>
            <person name="Gevers D."/>
            <person name="Chopra A."/>
            <person name="Walker B."/>
            <person name="Young S.K."/>
            <person name="Zeng Q."/>
            <person name="Gargeya S."/>
            <person name="Fitzgerald M."/>
            <person name="Haas B."/>
            <person name="Abouelleil A."/>
            <person name="Alvarado L."/>
            <person name="Arachchi H.M."/>
            <person name="Berlin A.M."/>
            <person name="Chapman S.B."/>
            <person name="Goldberg J."/>
            <person name="Griggs A."/>
            <person name="Gujja S."/>
            <person name="Hansen M."/>
            <person name="Howarth C."/>
            <person name="Imamovic A."/>
            <person name="Larimer J."/>
            <person name="McCowan C."/>
            <person name="Montmayeur A."/>
            <person name="Murphy C."/>
            <person name="Neiman D."/>
            <person name="Pearson M."/>
            <person name="Priest M."/>
            <person name="Roberts A."/>
            <person name="Saif S."/>
            <person name="Shea T."/>
            <person name="Sisk P."/>
            <person name="Sykes S."/>
            <person name="Wortman J."/>
            <person name="Nusbaum C."/>
            <person name="Birren B."/>
        </authorList>
    </citation>
    <scope>NUCLEOTIDE SEQUENCE [LARGE SCALE GENOMIC DNA]</scope>
    <source>
        <strain evidence="6 7">SSU</strain>
    </source>
</reference>
<comment type="subcellular location">
    <subcellularLocation>
        <location evidence="1">Cell envelope</location>
    </subcellularLocation>
</comment>
<evidence type="ECO:0000256" key="2">
    <source>
        <dbReference type="ARBA" id="ARBA00023054"/>
    </source>
</evidence>
<dbReference type="InterPro" id="IPR050465">
    <property type="entry name" value="UPF0194_transport"/>
</dbReference>
<feature type="coiled-coil region" evidence="3">
    <location>
        <begin position="129"/>
        <end position="227"/>
    </location>
</feature>
<evidence type="ECO:0000313" key="6">
    <source>
        <dbReference type="EMBL" id="EKB26121.1"/>
    </source>
</evidence>
<feature type="domain" description="YbhG-like alpha-helical hairpin" evidence="5">
    <location>
        <begin position="94"/>
        <end position="222"/>
    </location>
</feature>
<evidence type="ECO:0000313" key="7">
    <source>
        <dbReference type="Proteomes" id="UP000005149"/>
    </source>
</evidence>